<evidence type="ECO:0000256" key="1">
    <source>
        <dbReference type="SAM" id="Phobius"/>
    </source>
</evidence>
<keyword evidence="1" id="KW-0472">Membrane</keyword>
<sequence>MIRFRDRAAHGRNPLATLLPDADVEPALRGVTRRAGRVAAWLAVLASPVLTIAGLVVLQPAGAPPMRDGGAPAPSATPEGWAEMYVRSWLSATRDDLAGLETFYPQGAKPQRAIGTQVPIDTAVVSAVSPAAGVWSVVVVADVLVLQPDGQRAARLLCAQVAMAGTEGAYSATALPSPVACPRTGAAVALAYDEAGEPAGPIGQSVTGFLGAYLAGQGQLERFVSPGASLAPPQPAPFAAVQLVELRTHEKFEPGQAARPLDGTAVHVLVHAAAVDATGQSTPVDYTLTLVARAGRWEINRIDPAPLLAGR</sequence>
<accession>A0A1K1SX67</accession>
<dbReference type="RefSeq" id="WP_072480203.1">
    <property type="nucleotide sequence ID" value="NZ_FPJG01000006.1"/>
</dbReference>
<dbReference type="Pfam" id="PF12642">
    <property type="entry name" value="TpcC"/>
    <property type="match status" value="1"/>
</dbReference>
<dbReference type="Proteomes" id="UP000182740">
    <property type="component" value="Unassembled WGS sequence"/>
</dbReference>
<dbReference type="AlphaFoldDB" id="A0A1K1SX67"/>
<keyword evidence="1" id="KW-1133">Transmembrane helix</keyword>
<dbReference type="OrthoDB" id="3852226at2"/>
<keyword evidence="3" id="KW-1185">Reference proteome</keyword>
<proteinExistence type="predicted"/>
<organism evidence="2 3">
    <name type="scientific">Amycolatopsis australiensis</name>
    <dbReference type="NCBI Taxonomy" id="546364"/>
    <lineage>
        <taxon>Bacteria</taxon>
        <taxon>Bacillati</taxon>
        <taxon>Actinomycetota</taxon>
        <taxon>Actinomycetes</taxon>
        <taxon>Pseudonocardiales</taxon>
        <taxon>Pseudonocardiaceae</taxon>
        <taxon>Amycolatopsis</taxon>
    </lineage>
</organism>
<reference evidence="3" key="1">
    <citation type="submission" date="2016-11" db="EMBL/GenBank/DDBJ databases">
        <authorList>
            <person name="Varghese N."/>
            <person name="Submissions S."/>
        </authorList>
    </citation>
    <scope>NUCLEOTIDE SEQUENCE [LARGE SCALE GENOMIC DNA]</scope>
    <source>
        <strain evidence="3">DSM 44671</strain>
    </source>
</reference>
<dbReference type="STRING" id="546364.SAMN04489730_6960"/>
<name>A0A1K1SX67_9PSEU</name>
<keyword evidence="1" id="KW-0812">Transmembrane</keyword>
<evidence type="ECO:0000313" key="2">
    <source>
        <dbReference type="EMBL" id="SFW88445.1"/>
    </source>
</evidence>
<protein>
    <submittedName>
        <fullName evidence="2">Conjugative transposon protein TcpC</fullName>
    </submittedName>
</protein>
<evidence type="ECO:0000313" key="3">
    <source>
        <dbReference type="Proteomes" id="UP000182740"/>
    </source>
</evidence>
<gene>
    <name evidence="2" type="ORF">SAMN04489730_6960</name>
</gene>
<dbReference type="InterPro" id="IPR024735">
    <property type="entry name" value="TcpC"/>
</dbReference>
<feature type="transmembrane region" description="Helical" evidence="1">
    <location>
        <begin position="38"/>
        <end position="58"/>
    </location>
</feature>
<dbReference type="EMBL" id="FPJG01000006">
    <property type="protein sequence ID" value="SFW88445.1"/>
    <property type="molecule type" value="Genomic_DNA"/>
</dbReference>